<proteinExistence type="predicted"/>
<accession>A0ABT4XN35</accession>
<feature type="domain" description="Methyltransferase small" evidence="5">
    <location>
        <begin position="65"/>
        <end position="143"/>
    </location>
</feature>
<dbReference type="InterPro" id="IPR007848">
    <property type="entry name" value="Small_mtfrase_dom"/>
</dbReference>
<dbReference type="InterPro" id="IPR029063">
    <property type="entry name" value="SAM-dependent_MTases_sf"/>
</dbReference>
<sequence>MPKDSTSEIGTVAAETRSYADTRARVEDYFDRTATRVWERLTSDAPVSRIRETVRRGRDDMRSKMLSALPADLTGLRILDAGCGAGPTTIEMAQRGAEVVAVDISPSLVEIAQKRLPKALQNRVTFASGDMLSAHLGRFDHVIAMDSLIYYTGTDIRAALENLGARTSGSIVFTVAPRTPLLMGMWYAGKAFPRSDRSPTMIPHAPAKLRKTVADIGALRDLGRVNSGFYISQALEFRA</sequence>
<dbReference type="PROSITE" id="PS51556">
    <property type="entry name" value="SAM_MT_MG_PIX"/>
    <property type="match status" value="1"/>
</dbReference>
<dbReference type="Proteomes" id="UP001210720">
    <property type="component" value="Unassembled WGS sequence"/>
</dbReference>
<dbReference type="GO" id="GO:0046406">
    <property type="term" value="F:magnesium protoporphyrin IX methyltransferase activity"/>
    <property type="evidence" value="ECO:0007669"/>
    <property type="project" value="UniProtKB-EC"/>
</dbReference>
<protein>
    <recommendedName>
        <fullName evidence="4">Magnesium protoporphyrin IX methyltransferase</fullName>
        <ecNumber evidence="4">2.1.1.11</ecNumber>
    </recommendedName>
</protein>
<evidence type="ECO:0000256" key="4">
    <source>
        <dbReference type="NCBIfam" id="TIGR02021"/>
    </source>
</evidence>
<evidence type="ECO:0000256" key="2">
    <source>
        <dbReference type="ARBA" id="ARBA00022679"/>
    </source>
</evidence>
<keyword evidence="8" id="KW-1185">Reference proteome</keyword>
<dbReference type="InterPro" id="IPR010940">
    <property type="entry name" value="Mg_prot_MeTrfase_C"/>
</dbReference>
<dbReference type="CDD" id="cd02440">
    <property type="entry name" value="AdoMet_MTases"/>
    <property type="match status" value="1"/>
</dbReference>
<reference evidence="7 8" key="1">
    <citation type="submission" date="2023-01" db="EMBL/GenBank/DDBJ databases">
        <title>Thalassococcus onchidii sp. nov., isolated from a marine invertebrate from the South China Sea.</title>
        <authorList>
            <person name="Xu S."/>
            <person name="Liu Z."/>
            <person name="Xu Y."/>
        </authorList>
    </citation>
    <scope>NUCLEOTIDE SEQUENCE [LARGE SCALE GENOMIC DNA]</scope>
    <source>
        <strain evidence="7 8">KCTC 32084</strain>
    </source>
</reference>
<evidence type="ECO:0000313" key="8">
    <source>
        <dbReference type="Proteomes" id="UP001210720"/>
    </source>
</evidence>
<dbReference type="EMBL" id="JAQIOY010000001">
    <property type="protein sequence ID" value="MDA7423357.1"/>
    <property type="molecule type" value="Genomic_DNA"/>
</dbReference>
<dbReference type="Pfam" id="PF07109">
    <property type="entry name" value="Mg-por_mtran_C"/>
    <property type="match status" value="1"/>
</dbReference>
<dbReference type="Gene3D" id="3.40.50.150">
    <property type="entry name" value="Vaccinia Virus protein VP39"/>
    <property type="match status" value="1"/>
</dbReference>
<dbReference type="EC" id="2.1.1.11" evidence="4"/>
<keyword evidence="1 7" id="KW-0489">Methyltransferase</keyword>
<dbReference type="InterPro" id="IPR010251">
    <property type="entry name" value="Mg_prot_MeTrfase"/>
</dbReference>
<dbReference type="Pfam" id="PF05175">
    <property type="entry name" value="MTS"/>
    <property type="match status" value="1"/>
</dbReference>
<organism evidence="7 8">
    <name type="scientific">Thalassococcus lentus</name>
    <dbReference type="NCBI Taxonomy" id="1210524"/>
    <lineage>
        <taxon>Bacteria</taxon>
        <taxon>Pseudomonadati</taxon>
        <taxon>Pseudomonadota</taxon>
        <taxon>Alphaproteobacteria</taxon>
        <taxon>Rhodobacterales</taxon>
        <taxon>Roseobacteraceae</taxon>
        <taxon>Thalassococcus</taxon>
    </lineage>
</organism>
<evidence type="ECO:0000256" key="1">
    <source>
        <dbReference type="ARBA" id="ARBA00022603"/>
    </source>
</evidence>
<dbReference type="SUPFAM" id="SSF53335">
    <property type="entry name" value="S-adenosyl-L-methionine-dependent methyltransferases"/>
    <property type="match status" value="1"/>
</dbReference>
<evidence type="ECO:0000313" key="7">
    <source>
        <dbReference type="EMBL" id="MDA7423357.1"/>
    </source>
</evidence>
<dbReference type="PANTHER" id="PTHR43464:SF19">
    <property type="entry name" value="UBIQUINONE BIOSYNTHESIS O-METHYLTRANSFERASE, MITOCHONDRIAL"/>
    <property type="match status" value="1"/>
</dbReference>
<feature type="domain" description="Magnesium-protoporphyrin IX methyltransferase C-terminal" evidence="6">
    <location>
        <begin position="144"/>
        <end position="238"/>
    </location>
</feature>
<dbReference type="PANTHER" id="PTHR43464">
    <property type="entry name" value="METHYLTRANSFERASE"/>
    <property type="match status" value="1"/>
</dbReference>
<name>A0ABT4XN35_9RHOB</name>
<gene>
    <name evidence="7" type="primary">bchM</name>
    <name evidence="7" type="ORF">PFY00_01335</name>
</gene>
<evidence type="ECO:0000256" key="3">
    <source>
        <dbReference type="ARBA" id="ARBA00022691"/>
    </source>
</evidence>
<evidence type="ECO:0000259" key="6">
    <source>
        <dbReference type="Pfam" id="PF07109"/>
    </source>
</evidence>
<keyword evidence="3" id="KW-0949">S-adenosyl-L-methionine</keyword>
<evidence type="ECO:0000259" key="5">
    <source>
        <dbReference type="Pfam" id="PF05175"/>
    </source>
</evidence>
<dbReference type="NCBIfam" id="TIGR02021">
    <property type="entry name" value="BchM-ChlM"/>
    <property type="match status" value="1"/>
</dbReference>
<keyword evidence="2 7" id="KW-0808">Transferase</keyword>
<dbReference type="GO" id="GO:0032259">
    <property type="term" value="P:methylation"/>
    <property type="evidence" value="ECO:0007669"/>
    <property type="project" value="UniProtKB-KW"/>
</dbReference>
<dbReference type="RefSeq" id="WP_271430718.1">
    <property type="nucleotide sequence ID" value="NZ_JAQIOY010000001.1"/>
</dbReference>
<comment type="caution">
    <text evidence="7">The sequence shown here is derived from an EMBL/GenBank/DDBJ whole genome shotgun (WGS) entry which is preliminary data.</text>
</comment>